<keyword evidence="3" id="KW-1185">Reference proteome</keyword>
<keyword evidence="1" id="KW-0732">Signal</keyword>
<evidence type="ECO:0000313" key="3">
    <source>
        <dbReference type="Proteomes" id="UP000321562"/>
    </source>
</evidence>
<feature type="signal peptide" evidence="1">
    <location>
        <begin position="1"/>
        <end position="20"/>
    </location>
</feature>
<feature type="chain" id="PRO_5022842301" evidence="1">
    <location>
        <begin position="21"/>
        <end position="110"/>
    </location>
</feature>
<proteinExistence type="predicted"/>
<gene>
    <name evidence="2" type="ORF">FQV27_08140</name>
</gene>
<comment type="caution">
    <text evidence="2">The sequence shown here is derived from an EMBL/GenBank/DDBJ whole genome shotgun (WGS) entry which is preliminary data.</text>
</comment>
<name>A0A5C6S8Z1_9RHOB</name>
<reference evidence="2 3" key="1">
    <citation type="submission" date="2019-08" db="EMBL/GenBank/DDBJ databases">
        <authorList>
            <person name="Ye J."/>
        </authorList>
    </citation>
    <scope>NUCLEOTIDE SEQUENCE [LARGE SCALE GENOMIC DNA]</scope>
    <source>
        <strain evidence="2 3">TK008</strain>
    </source>
</reference>
<dbReference type="AlphaFoldDB" id="A0A5C6S8Z1"/>
<evidence type="ECO:0000256" key="1">
    <source>
        <dbReference type="SAM" id="SignalP"/>
    </source>
</evidence>
<accession>A0A5C6S8Z1</accession>
<evidence type="ECO:0000313" key="2">
    <source>
        <dbReference type="EMBL" id="TXB70054.1"/>
    </source>
</evidence>
<protein>
    <submittedName>
        <fullName evidence="2">Uncharacterized protein</fullName>
    </submittedName>
</protein>
<dbReference type="Proteomes" id="UP000321562">
    <property type="component" value="Unassembled WGS sequence"/>
</dbReference>
<dbReference type="RefSeq" id="WP_147097346.1">
    <property type="nucleotide sequence ID" value="NZ_JBHUFH010000001.1"/>
</dbReference>
<sequence>MKISCLFFSVLASLPATLHAQVFEVRPPEVTVGAETLVILSCLEMDEVPAEYRQSPYTVAPHAMHPADSGLFLATGAKTAIVLTSEECLYNAKEAFSSLGDPTTLLITQK</sequence>
<organism evidence="2 3">
    <name type="scientific">Paracoccus aurantiacus</name>
    <dbReference type="NCBI Taxonomy" id="2599412"/>
    <lineage>
        <taxon>Bacteria</taxon>
        <taxon>Pseudomonadati</taxon>
        <taxon>Pseudomonadota</taxon>
        <taxon>Alphaproteobacteria</taxon>
        <taxon>Rhodobacterales</taxon>
        <taxon>Paracoccaceae</taxon>
        <taxon>Paracoccus</taxon>
    </lineage>
</organism>
<dbReference type="EMBL" id="VOPL01000002">
    <property type="protein sequence ID" value="TXB70054.1"/>
    <property type="molecule type" value="Genomic_DNA"/>
</dbReference>